<gene>
    <name evidence="2" type="ORF">UW53_C0018G0002</name>
</gene>
<evidence type="ECO:0000256" key="1">
    <source>
        <dbReference type="SAM" id="Phobius"/>
    </source>
</evidence>
<keyword evidence="2" id="KW-0808">Transferase</keyword>
<feature type="transmembrane region" description="Helical" evidence="1">
    <location>
        <begin position="55"/>
        <end position="73"/>
    </location>
</feature>
<comment type="caution">
    <text evidence="2">The sequence shown here is derived from an EMBL/GenBank/DDBJ whole genome shotgun (WGS) entry which is preliminary data.</text>
</comment>
<dbReference type="PANTHER" id="PTHR31303:SF1">
    <property type="entry name" value="CTP-DEPENDENT DIACYLGLYCEROL KINASE 1"/>
    <property type="match status" value="1"/>
</dbReference>
<dbReference type="Proteomes" id="UP000034087">
    <property type="component" value="Unassembled WGS sequence"/>
</dbReference>
<evidence type="ECO:0000313" key="3">
    <source>
        <dbReference type="Proteomes" id="UP000034087"/>
    </source>
</evidence>
<keyword evidence="1" id="KW-0472">Membrane</keyword>
<feature type="transmembrane region" description="Helical" evidence="1">
    <location>
        <begin position="109"/>
        <end position="128"/>
    </location>
</feature>
<feature type="transmembrane region" description="Helical" evidence="1">
    <location>
        <begin position="85"/>
        <end position="103"/>
    </location>
</feature>
<feature type="transmembrane region" description="Helical" evidence="1">
    <location>
        <begin position="149"/>
        <end position="166"/>
    </location>
</feature>
<reference evidence="2 3" key="1">
    <citation type="journal article" date="2015" name="Nature">
        <title>rRNA introns, odd ribosomes, and small enigmatic genomes across a large radiation of phyla.</title>
        <authorList>
            <person name="Brown C.T."/>
            <person name="Hug L.A."/>
            <person name="Thomas B.C."/>
            <person name="Sharon I."/>
            <person name="Castelle C.J."/>
            <person name="Singh A."/>
            <person name="Wilkins M.J."/>
            <person name="Williams K.H."/>
            <person name="Banfield J.F."/>
        </authorList>
    </citation>
    <scope>NUCLEOTIDE SEQUENCE [LARGE SCALE GENOMIC DNA]</scope>
</reference>
<dbReference type="AlphaFoldDB" id="A0A0G1IIN5"/>
<accession>A0A0G1IIN5</accession>
<dbReference type="GO" id="GO:0004143">
    <property type="term" value="F:ATP-dependent diacylglycerol kinase activity"/>
    <property type="evidence" value="ECO:0007669"/>
    <property type="project" value="InterPro"/>
</dbReference>
<dbReference type="PANTHER" id="PTHR31303">
    <property type="entry name" value="CTP-DEPENDENT DIACYLGLYCEROL KINASE 1"/>
    <property type="match status" value="1"/>
</dbReference>
<feature type="transmembrane region" description="Helical" evidence="1">
    <location>
        <begin position="186"/>
        <end position="204"/>
    </location>
</feature>
<dbReference type="InterPro" id="IPR037997">
    <property type="entry name" value="Dgk1-like"/>
</dbReference>
<proteinExistence type="predicted"/>
<keyword evidence="1" id="KW-0812">Transmembrane</keyword>
<keyword evidence="1" id="KW-1133">Transmembrane helix</keyword>
<sequence>MKLTLLILTSCAFILGTEVMKRKFSIPTVLTRRLIHIGTAIVAGISPLFVTQEEIIFVSIIFAVVLLVGRRYGIFSAIHSVERDTFGEVFLPLGVAFSALLFLPHSMGAFQFGVFVMGISDALAGLAGERFGRHHIKFLSNRKSLEGSLVFFLSSLILTFLFVQGFDYRILVIPLILTGVEFFLEYGLDNLILPIAGAYLIQALL</sequence>
<dbReference type="EMBL" id="LCIR01000018">
    <property type="protein sequence ID" value="KKT59221.1"/>
    <property type="molecule type" value="Genomic_DNA"/>
</dbReference>
<organism evidence="2 3">
    <name type="scientific">Candidatus Giovannonibacteria bacterium GW2011_GWA1_44_25</name>
    <dbReference type="NCBI Taxonomy" id="1618645"/>
    <lineage>
        <taxon>Bacteria</taxon>
        <taxon>Candidatus Giovannoniibacteriota</taxon>
    </lineage>
</organism>
<evidence type="ECO:0000313" key="2">
    <source>
        <dbReference type="EMBL" id="KKT59221.1"/>
    </source>
</evidence>
<keyword evidence="2" id="KW-0418">Kinase</keyword>
<protein>
    <submittedName>
        <fullName evidence="2">Dolichol kinase</fullName>
    </submittedName>
</protein>
<name>A0A0G1IIN5_9BACT</name>